<gene>
    <name evidence="3" type="primary">ga21871</name>
    <name evidence="3" type="ORF">PR202_ga21871</name>
</gene>
<accession>A0AAV5D137</accession>
<dbReference type="EMBL" id="BQKI01000011">
    <property type="protein sequence ID" value="GJN04329.1"/>
    <property type="molecule type" value="Genomic_DNA"/>
</dbReference>
<name>A0AAV5D137_ELECO</name>
<dbReference type="Pfam" id="PF03181">
    <property type="entry name" value="BURP"/>
    <property type="match status" value="1"/>
</dbReference>
<evidence type="ECO:0000259" key="2">
    <source>
        <dbReference type="PROSITE" id="PS51277"/>
    </source>
</evidence>
<evidence type="ECO:0000313" key="4">
    <source>
        <dbReference type="Proteomes" id="UP001054889"/>
    </source>
</evidence>
<sequence length="140" mass="15201">MIPHIKLWDVVVVIPSACAHREDWVGSVLFHKNDLFPGSKIMLHFTSSSTITLPRVHADSIPFSSTKVPEILARLSLPVDSPTAADIRYTLAECEAPPTPGVAAQSCVTSFESMVDFATSRLGTRDIRALATRLNKEDGG</sequence>
<reference evidence="3" key="1">
    <citation type="journal article" date="2018" name="DNA Res.">
        <title>Multiple hybrid de novo genome assembly of finger millet, an orphan allotetraploid crop.</title>
        <authorList>
            <person name="Hatakeyama M."/>
            <person name="Aluri S."/>
            <person name="Balachadran M.T."/>
            <person name="Sivarajan S.R."/>
            <person name="Patrignani A."/>
            <person name="Gruter S."/>
            <person name="Poveda L."/>
            <person name="Shimizu-Inatsugi R."/>
            <person name="Baeten J."/>
            <person name="Francoijs K.J."/>
            <person name="Nataraja K.N."/>
            <person name="Reddy Y.A.N."/>
            <person name="Phadnis S."/>
            <person name="Ravikumar R.L."/>
            <person name="Schlapbach R."/>
            <person name="Sreeman S.M."/>
            <person name="Shimizu K.K."/>
        </authorList>
    </citation>
    <scope>NUCLEOTIDE SEQUENCE</scope>
</reference>
<feature type="domain" description="BURP" evidence="2">
    <location>
        <begin position="29"/>
        <end position="140"/>
    </location>
</feature>
<evidence type="ECO:0000256" key="1">
    <source>
        <dbReference type="ARBA" id="ARBA00022729"/>
    </source>
</evidence>
<dbReference type="PROSITE" id="PS51277">
    <property type="entry name" value="BURP"/>
    <property type="match status" value="1"/>
</dbReference>
<dbReference type="AlphaFoldDB" id="A0AAV5D137"/>
<evidence type="ECO:0000313" key="3">
    <source>
        <dbReference type="EMBL" id="GJN04329.1"/>
    </source>
</evidence>
<dbReference type="InterPro" id="IPR004873">
    <property type="entry name" value="BURP_dom"/>
</dbReference>
<organism evidence="3 4">
    <name type="scientific">Eleusine coracana subsp. coracana</name>
    <dbReference type="NCBI Taxonomy" id="191504"/>
    <lineage>
        <taxon>Eukaryota</taxon>
        <taxon>Viridiplantae</taxon>
        <taxon>Streptophyta</taxon>
        <taxon>Embryophyta</taxon>
        <taxon>Tracheophyta</taxon>
        <taxon>Spermatophyta</taxon>
        <taxon>Magnoliopsida</taxon>
        <taxon>Liliopsida</taxon>
        <taxon>Poales</taxon>
        <taxon>Poaceae</taxon>
        <taxon>PACMAD clade</taxon>
        <taxon>Chloridoideae</taxon>
        <taxon>Cynodonteae</taxon>
        <taxon>Eleusininae</taxon>
        <taxon>Eleusine</taxon>
    </lineage>
</organism>
<dbReference type="InterPro" id="IPR044816">
    <property type="entry name" value="BURP"/>
</dbReference>
<comment type="caution">
    <text evidence="3">The sequence shown here is derived from an EMBL/GenBank/DDBJ whole genome shotgun (WGS) entry which is preliminary data.</text>
</comment>
<dbReference type="Proteomes" id="UP001054889">
    <property type="component" value="Unassembled WGS sequence"/>
</dbReference>
<reference evidence="3" key="2">
    <citation type="submission" date="2021-12" db="EMBL/GenBank/DDBJ databases">
        <title>Resequencing data analysis of finger millet.</title>
        <authorList>
            <person name="Hatakeyama M."/>
            <person name="Aluri S."/>
            <person name="Balachadran M.T."/>
            <person name="Sivarajan S.R."/>
            <person name="Poveda L."/>
            <person name="Shimizu-Inatsugi R."/>
            <person name="Schlapbach R."/>
            <person name="Sreeman S.M."/>
            <person name="Shimizu K.K."/>
        </authorList>
    </citation>
    <scope>NUCLEOTIDE SEQUENCE</scope>
</reference>
<dbReference type="PANTHER" id="PTHR31236">
    <property type="entry name" value="BURP DOMAIN PROTEIN USPL1-LIKE"/>
    <property type="match status" value="1"/>
</dbReference>
<keyword evidence="1" id="KW-0732">Signal</keyword>
<protein>
    <recommendedName>
        <fullName evidence="2">BURP domain-containing protein</fullName>
    </recommendedName>
</protein>
<keyword evidence="4" id="KW-1185">Reference proteome</keyword>
<proteinExistence type="predicted"/>
<dbReference type="PANTHER" id="PTHR31236:SF31">
    <property type="entry name" value="BURP DOMAIN-CONTAINING PROTEIN 7"/>
    <property type="match status" value="1"/>
</dbReference>